<evidence type="ECO:0000313" key="2">
    <source>
        <dbReference type="Proteomes" id="UP000272706"/>
    </source>
</evidence>
<comment type="caution">
    <text evidence="1">The sequence shown here is derived from an EMBL/GenBank/DDBJ whole genome shotgun (WGS) entry which is preliminary data.</text>
</comment>
<gene>
    <name evidence="1" type="ORF">D3227_36900</name>
</gene>
<name>A0A3A5K2T8_9HYPH</name>
<accession>A0A3A5K2T8</accession>
<dbReference type="AlphaFoldDB" id="A0A3A5K2T8"/>
<dbReference type="PROSITE" id="PS51365">
    <property type="entry name" value="RENAL_DIPEPTIDASE_2"/>
    <property type="match status" value="1"/>
</dbReference>
<dbReference type="SUPFAM" id="SSF51556">
    <property type="entry name" value="Metallo-dependent hydrolases"/>
    <property type="match status" value="1"/>
</dbReference>
<dbReference type="Pfam" id="PF01244">
    <property type="entry name" value="Peptidase_M19"/>
    <property type="match status" value="1"/>
</dbReference>
<dbReference type="Proteomes" id="UP000272706">
    <property type="component" value="Unassembled WGS sequence"/>
</dbReference>
<keyword evidence="2" id="KW-1185">Reference proteome</keyword>
<dbReference type="OrthoDB" id="9804920at2"/>
<dbReference type="InterPro" id="IPR008257">
    <property type="entry name" value="Pept_M19"/>
</dbReference>
<dbReference type="GO" id="GO:0070573">
    <property type="term" value="F:metallodipeptidase activity"/>
    <property type="evidence" value="ECO:0007669"/>
    <property type="project" value="InterPro"/>
</dbReference>
<reference evidence="1 2" key="1">
    <citation type="submission" date="2018-09" db="EMBL/GenBank/DDBJ databases">
        <title>Mesorhizobium carmichaelinearum sp. nov. isolated from Carmichaelinea spp. root nodules in New Zealand.</title>
        <authorList>
            <person name="De Meyer S.E."/>
        </authorList>
    </citation>
    <scope>NUCLEOTIDE SEQUENCE [LARGE SCALE GENOMIC DNA]</scope>
    <source>
        <strain evidence="1 2">ICMP19557</strain>
    </source>
</reference>
<sequence>MDRQMISEATRDFWNKNVIWDMLYPLDMMEQSYGAPEKYLDDYLTAGVSFTSICFAEDASNLEYAVKAIAQQRKLIQSRPDAFIHALTVDDVLRAKKESKLAIGMQTHGTAWFGKNLGVLEVFHELGLRVVQLAFNASNSVGGGCSDKADGGLTTFGAKVVQEIERLGMIVDLAHTGYRTTLDVMELASQPVLFSHAGVMDVHQHYRNIRNDQLKAMAGNGGVLGLSGNSAYIGDDAGAMSAIFKHLDHVVQLVGPDHVGFGFDFVFETEKLDEWAKNLEDEWPDSKKSSFNGFRFQRPKDVIELVQLMFDHGYPEDAVKKIVSGNFIRVCRQIW</sequence>
<evidence type="ECO:0008006" key="3">
    <source>
        <dbReference type="Google" id="ProtNLM"/>
    </source>
</evidence>
<dbReference type="EMBL" id="QZWZ01000067">
    <property type="protein sequence ID" value="RJT26724.1"/>
    <property type="molecule type" value="Genomic_DNA"/>
</dbReference>
<dbReference type="PANTHER" id="PTHR10443">
    <property type="entry name" value="MICROSOMAL DIPEPTIDASE"/>
    <property type="match status" value="1"/>
</dbReference>
<evidence type="ECO:0000313" key="1">
    <source>
        <dbReference type="EMBL" id="RJT26724.1"/>
    </source>
</evidence>
<organism evidence="1 2">
    <name type="scientific">Mesorhizobium waimense</name>
    <dbReference type="NCBI Taxonomy" id="1300307"/>
    <lineage>
        <taxon>Bacteria</taxon>
        <taxon>Pseudomonadati</taxon>
        <taxon>Pseudomonadota</taxon>
        <taxon>Alphaproteobacteria</taxon>
        <taxon>Hyphomicrobiales</taxon>
        <taxon>Phyllobacteriaceae</taxon>
        <taxon>Mesorhizobium</taxon>
    </lineage>
</organism>
<dbReference type="InterPro" id="IPR032466">
    <property type="entry name" value="Metal_Hydrolase"/>
</dbReference>
<proteinExistence type="predicted"/>
<dbReference type="GO" id="GO:0006508">
    <property type="term" value="P:proteolysis"/>
    <property type="evidence" value="ECO:0007669"/>
    <property type="project" value="InterPro"/>
</dbReference>
<dbReference type="PANTHER" id="PTHR10443:SF12">
    <property type="entry name" value="DIPEPTIDASE"/>
    <property type="match status" value="1"/>
</dbReference>
<dbReference type="Gene3D" id="3.20.20.140">
    <property type="entry name" value="Metal-dependent hydrolases"/>
    <property type="match status" value="1"/>
</dbReference>
<protein>
    <recommendedName>
        <fullName evidence="3">Membrane dipeptidase</fullName>
    </recommendedName>
</protein>